<dbReference type="InterPro" id="IPR011639">
    <property type="entry name" value="MethylTrfase_TaqI-like_dom"/>
</dbReference>
<evidence type="ECO:0000256" key="5">
    <source>
        <dbReference type="ARBA" id="ARBA00022691"/>
    </source>
</evidence>
<gene>
    <name evidence="9" type="ORF">SAMN05216388_101643</name>
</gene>
<evidence type="ECO:0000313" key="10">
    <source>
        <dbReference type="Proteomes" id="UP000198775"/>
    </source>
</evidence>
<dbReference type="InterPro" id="IPR050953">
    <property type="entry name" value="N4_N6_ade-DNA_methylase"/>
</dbReference>
<dbReference type="PROSITE" id="PS00092">
    <property type="entry name" value="N6_MTASE"/>
    <property type="match status" value="1"/>
</dbReference>
<sequence length="693" mass="75414">MPERPAEGLDGLVAAVAEAAGDRSRPDWLATATDDPAVRERLATLGRAAAADAYQRSLPADRRRADGHFVTDPAVAAACCRWAIRPRSDDRLPRVLDPAVGNGVFPVAATRRLAAIAPESTPADRLERIVGVDTDPVPLGLAANRLLAAADPGPDARCRLYESDFFAVEPGPDRTCTVTDDSLVAGRFDAVVGNPPYVRQEATDIDRARDHLAAFGPDGQQPYCDGDRALSRRSDAYVYFVTHATRFLREGGRLAVVVPNKWLTTRYGASFQQFLFDHYRLAAVVGFGASVFDDAFVDAVLLLAERCADPERRRSTPVRFCRLDEQVSVARVLDLADTDTVPPDDDLRTHETEACRRVTVRQGRLAARDSSKLAPYLDAPESFIRLLSNPSLVPLSDRCTVSRGVMTGANDFFFLDADGWAAEVDDRFLAPAIKSIRDVDGPLVTAADTDRYLLDVHEYVHEVQADRDDERDDDLEAAVRRALDRDGYDALADYVAWGERQGFYERRSCSSRRVWFDLGALSAPTVFAPKFFDRRVPVVANPDGLLASNAVDCLWVDAPDAGDDGTDTDAVDPATLERATLGVLNATVTAGILECWGRTEGGGALQVMTYELASLPIPDPLAMGSDTRREIAAAADALLAGEKTARDRLDRLVLDAVDADFGVEACRRHRTAMVERRAGTSDSTAAPLTLGQR</sequence>
<dbReference type="Gene3D" id="3.40.50.150">
    <property type="entry name" value="Vaccinia Virus protein VP39"/>
    <property type="match status" value="1"/>
</dbReference>
<dbReference type="Pfam" id="PF22837">
    <property type="entry name" value="M_Eco57I_C"/>
    <property type="match status" value="1"/>
</dbReference>
<feature type="domain" description="Type II methyltransferase M.Eco57I C-terminal" evidence="8">
    <location>
        <begin position="385"/>
        <end position="638"/>
    </location>
</feature>
<dbReference type="Pfam" id="PF07669">
    <property type="entry name" value="Eco57I"/>
    <property type="match status" value="1"/>
</dbReference>
<keyword evidence="5" id="KW-0949">S-adenosyl-L-methionine</keyword>
<name>A0A1H8RG83_9EURY</name>
<dbReference type="InterPro" id="IPR029063">
    <property type="entry name" value="SAM-dependent_MTases_sf"/>
</dbReference>
<feature type="domain" description="Type II methyltransferase M.TaqI-like" evidence="7">
    <location>
        <begin position="183"/>
        <end position="292"/>
    </location>
</feature>
<evidence type="ECO:0000256" key="6">
    <source>
        <dbReference type="ARBA" id="ARBA00047942"/>
    </source>
</evidence>
<evidence type="ECO:0000256" key="3">
    <source>
        <dbReference type="ARBA" id="ARBA00022603"/>
    </source>
</evidence>
<dbReference type="GO" id="GO:0032259">
    <property type="term" value="P:methylation"/>
    <property type="evidence" value="ECO:0007669"/>
    <property type="project" value="UniProtKB-KW"/>
</dbReference>
<protein>
    <recommendedName>
        <fullName evidence="2">site-specific DNA-methyltransferase (adenine-specific)</fullName>
        <ecNumber evidence="2">2.1.1.72</ecNumber>
    </recommendedName>
</protein>
<dbReference type="PANTHER" id="PTHR33841:SF5">
    <property type="entry name" value="DNA METHYLASE (MODIFICATION METHYLASE) (METHYLTRANSFERASE)-RELATED"/>
    <property type="match status" value="1"/>
</dbReference>
<dbReference type="OrthoDB" id="45790at2157"/>
<dbReference type="SUPFAM" id="SSF53335">
    <property type="entry name" value="S-adenosyl-L-methionine-dependent methyltransferases"/>
    <property type="match status" value="1"/>
</dbReference>
<reference evidence="10" key="1">
    <citation type="submission" date="2016-10" db="EMBL/GenBank/DDBJ databases">
        <authorList>
            <person name="Varghese N."/>
            <person name="Submissions S."/>
        </authorList>
    </citation>
    <scope>NUCLEOTIDE SEQUENCE [LARGE SCALE GENOMIC DNA]</scope>
    <source>
        <strain evidence="10">IBRC-M 10043</strain>
    </source>
</reference>
<evidence type="ECO:0000313" key="9">
    <source>
        <dbReference type="EMBL" id="SEO65033.1"/>
    </source>
</evidence>
<dbReference type="GO" id="GO:0009007">
    <property type="term" value="F:site-specific DNA-methyltransferase (adenine-specific) activity"/>
    <property type="evidence" value="ECO:0007669"/>
    <property type="project" value="UniProtKB-EC"/>
</dbReference>
<dbReference type="InterPro" id="IPR002052">
    <property type="entry name" value="DNA_methylase_N6_adenine_CS"/>
</dbReference>
<keyword evidence="10" id="KW-1185">Reference proteome</keyword>
<dbReference type="EMBL" id="FOCX01000016">
    <property type="protein sequence ID" value="SEO65033.1"/>
    <property type="molecule type" value="Genomic_DNA"/>
</dbReference>
<dbReference type="AlphaFoldDB" id="A0A1H8RG83"/>
<organism evidence="9 10">
    <name type="scientific">Halorientalis persicus</name>
    <dbReference type="NCBI Taxonomy" id="1367881"/>
    <lineage>
        <taxon>Archaea</taxon>
        <taxon>Methanobacteriati</taxon>
        <taxon>Methanobacteriota</taxon>
        <taxon>Stenosarchaea group</taxon>
        <taxon>Halobacteria</taxon>
        <taxon>Halobacteriales</taxon>
        <taxon>Haloarculaceae</taxon>
        <taxon>Halorientalis</taxon>
    </lineage>
</organism>
<evidence type="ECO:0000256" key="1">
    <source>
        <dbReference type="ARBA" id="ARBA00006594"/>
    </source>
</evidence>
<evidence type="ECO:0000256" key="2">
    <source>
        <dbReference type="ARBA" id="ARBA00011900"/>
    </source>
</evidence>
<dbReference type="PRINTS" id="PR00507">
    <property type="entry name" value="N12N6MTFRASE"/>
</dbReference>
<keyword evidence="3 9" id="KW-0489">Methyltransferase</keyword>
<evidence type="ECO:0000259" key="8">
    <source>
        <dbReference type="Pfam" id="PF22837"/>
    </source>
</evidence>
<proteinExistence type="inferred from homology"/>
<dbReference type="EC" id="2.1.1.72" evidence="2"/>
<dbReference type="GO" id="GO:0006304">
    <property type="term" value="P:DNA modification"/>
    <property type="evidence" value="ECO:0007669"/>
    <property type="project" value="InterPro"/>
</dbReference>
<dbReference type="GO" id="GO:0003676">
    <property type="term" value="F:nucleic acid binding"/>
    <property type="evidence" value="ECO:0007669"/>
    <property type="project" value="InterPro"/>
</dbReference>
<dbReference type="InterPro" id="IPR054520">
    <property type="entry name" value="M_Eco57I_C"/>
</dbReference>
<comment type="similarity">
    <text evidence="1">Belongs to the N(4)/N(6)-methyltransferase family.</text>
</comment>
<comment type="catalytic activity">
    <reaction evidence="6">
        <text>a 2'-deoxyadenosine in DNA + S-adenosyl-L-methionine = an N(6)-methyl-2'-deoxyadenosine in DNA + S-adenosyl-L-homocysteine + H(+)</text>
        <dbReference type="Rhea" id="RHEA:15197"/>
        <dbReference type="Rhea" id="RHEA-COMP:12418"/>
        <dbReference type="Rhea" id="RHEA-COMP:12419"/>
        <dbReference type="ChEBI" id="CHEBI:15378"/>
        <dbReference type="ChEBI" id="CHEBI:57856"/>
        <dbReference type="ChEBI" id="CHEBI:59789"/>
        <dbReference type="ChEBI" id="CHEBI:90615"/>
        <dbReference type="ChEBI" id="CHEBI:90616"/>
        <dbReference type="EC" id="2.1.1.72"/>
    </reaction>
</comment>
<dbReference type="RefSeq" id="WP_092661857.1">
    <property type="nucleotide sequence ID" value="NZ_FOCX01000016.1"/>
</dbReference>
<accession>A0A1H8RG83</accession>
<keyword evidence="4" id="KW-0808">Transferase</keyword>
<evidence type="ECO:0000256" key="4">
    <source>
        <dbReference type="ARBA" id="ARBA00022679"/>
    </source>
</evidence>
<dbReference type="Proteomes" id="UP000198775">
    <property type="component" value="Unassembled WGS sequence"/>
</dbReference>
<evidence type="ECO:0000259" key="7">
    <source>
        <dbReference type="Pfam" id="PF07669"/>
    </source>
</evidence>
<dbReference type="PANTHER" id="PTHR33841">
    <property type="entry name" value="DNA METHYLTRANSFERASE YEEA-RELATED"/>
    <property type="match status" value="1"/>
</dbReference>